<dbReference type="PROSITE" id="PS50297">
    <property type="entry name" value="ANK_REP_REGION"/>
    <property type="match status" value="3"/>
</dbReference>
<feature type="repeat" description="ANK" evidence="3">
    <location>
        <begin position="56"/>
        <end position="88"/>
    </location>
</feature>
<protein>
    <submittedName>
        <fullName evidence="5">Ankyrin repeat domain-containing protein</fullName>
    </submittedName>
</protein>
<dbReference type="AlphaFoldDB" id="A0A845AGG1"/>
<evidence type="ECO:0000256" key="3">
    <source>
        <dbReference type="PROSITE-ProRule" id="PRU00023"/>
    </source>
</evidence>
<evidence type="ECO:0000256" key="4">
    <source>
        <dbReference type="SAM" id="SignalP"/>
    </source>
</evidence>
<keyword evidence="2 3" id="KW-0040">ANK repeat</keyword>
<dbReference type="Pfam" id="PF12796">
    <property type="entry name" value="Ank_2"/>
    <property type="match status" value="1"/>
</dbReference>
<comment type="caution">
    <text evidence="5">The sequence shown here is derived from an EMBL/GenBank/DDBJ whole genome shotgun (WGS) entry which is preliminary data.</text>
</comment>
<feature type="repeat" description="ANK" evidence="3">
    <location>
        <begin position="122"/>
        <end position="154"/>
    </location>
</feature>
<evidence type="ECO:0000313" key="5">
    <source>
        <dbReference type="EMBL" id="MXP28283.1"/>
    </source>
</evidence>
<organism evidence="5 6">
    <name type="scientific">Qipengyuania algicida</name>
    <dbReference type="NCBI Taxonomy" id="1836209"/>
    <lineage>
        <taxon>Bacteria</taxon>
        <taxon>Pseudomonadati</taxon>
        <taxon>Pseudomonadota</taxon>
        <taxon>Alphaproteobacteria</taxon>
        <taxon>Sphingomonadales</taxon>
        <taxon>Erythrobacteraceae</taxon>
        <taxon>Qipengyuania</taxon>
    </lineage>
</organism>
<reference evidence="5 6" key="1">
    <citation type="submission" date="2019-12" db="EMBL/GenBank/DDBJ databases">
        <title>Genomic-based taxomic classification of the family Erythrobacteraceae.</title>
        <authorList>
            <person name="Xu L."/>
        </authorList>
    </citation>
    <scope>NUCLEOTIDE SEQUENCE [LARGE SCALE GENOMIC DNA]</scope>
    <source>
        <strain evidence="5 6">KEMB 9005-328</strain>
    </source>
</reference>
<name>A0A845AGG1_9SPHN</name>
<evidence type="ECO:0000256" key="1">
    <source>
        <dbReference type="ARBA" id="ARBA00022737"/>
    </source>
</evidence>
<dbReference type="Pfam" id="PF00023">
    <property type="entry name" value="Ank"/>
    <property type="match status" value="1"/>
</dbReference>
<dbReference type="SUPFAM" id="SSF48403">
    <property type="entry name" value="Ankyrin repeat"/>
    <property type="match status" value="1"/>
</dbReference>
<dbReference type="PANTHER" id="PTHR24171">
    <property type="entry name" value="ANKYRIN REPEAT DOMAIN-CONTAINING PROTEIN 39-RELATED"/>
    <property type="match status" value="1"/>
</dbReference>
<feature type="chain" id="PRO_5032921756" evidence="4">
    <location>
        <begin position="17"/>
        <end position="196"/>
    </location>
</feature>
<keyword evidence="1" id="KW-0677">Repeat</keyword>
<evidence type="ECO:0000313" key="6">
    <source>
        <dbReference type="Proteomes" id="UP000439780"/>
    </source>
</evidence>
<gene>
    <name evidence="5" type="ORF">GRI58_05545</name>
</gene>
<keyword evidence="6" id="KW-1185">Reference proteome</keyword>
<feature type="signal peptide" evidence="4">
    <location>
        <begin position="1"/>
        <end position="16"/>
    </location>
</feature>
<evidence type="ECO:0000256" key="2">
    <source>
        <dbReference type="ARBA" id="ARBA00023043"/>
    </source>
</evidence>
<keyword evidence="4" id="KW-0732">Signal</keyword>
<accession>A0A845AGG1</accession>
<dbReference type="InterPro" id="IPR002110">
    <property type="entry name" value="Ankyrin_rpt"/>
</dbReference>
<dbReference type="EMBL" id="WTYA01000003">
    <property type="protein sequence ID" value="MXP28283.1"/>
    <property type="molecule type" value="Genomic_DNA"/>
</dbReference>
<dbReference type="InterPro" id="IPR036770">
    <property type="entry name" value="Ankyrin_rpt-contain_sf"/>
</dbReference>
<proteinExistence type="predicted"/>
<dbReference type="OrthoDB" id="7390289at2"/>
<dbReference type="SMART" id="SM00248">
    <property type="entry name" value="ANK"/>
    <property type="match status" value="3"/>
</dbReference>
<feature type="repeat" description="ANK" evidence="3">
    <location>
        <begin position="89"/>
        <end position="121"/>
    </location>
</feature>
<dbReference type="Proteomes" id="UP000439780">
    <property type="component" value="Unassembled WGS sequence"/>
</dbReference>
<dbReference type="Gene3D" id="1.25.40.20">
    <property type="entry name" value="Ankyrin repeat-containing domain"/>
    <property type="match status" value="1"/>
</dbReference>
<sequence length="196" mass="20626">MAAILACALFVAPVSAQSTSPGYDFLKGVKDRDGDKVTAALDKPGNTLINARDISTGETALLIVVQRRDTTWLRFLLGHGADPNIADNRGLTPLQLAANLGYQDGVAILTKSGADVDKTDSTGETPLMFAVHRHDLPMIRTLLDAGADPDRSDNSGRSARDYAKLMGTGSEIVLDEMDKAADKLKAKAAGSYGPGA</sequence>
<dbReference type="PROSITE" id="PS50088">
    <property type="entry name" value="ANK_REPEAT"/>
    <property type="match status" value="3"/>
</dbReference>